<dbReference type="CDD" id="cd07812">
    <property type="entry name" value="SRPBCC"/>
    <property type="match status" value="1"/>
</dbReference>
<dbReference type="OrthoDB" id="4483486at2"/>
<sequence length="149" mass="16486">MSTDQRFIEASPDDVFAVFADGWSFPSWVVGSSRIRDVDESWPSLEARISHSFGVWPAVIDDTTSIVEWDPPRRVVLLARGWPMGEARVAFTVRPRTGGCHVTMVEDAVSGPGAVVPRPLMDIPLGIRNRETLQRLAWLAEGRRGDTVG</sequence>
<dbReference type="Pfam" id="PF10604">
    <property type="entry name" value="Polyketide_cyc2"/>
    <property type="match status" value="1"/>
</dbReference>
<dbReference type="EMBL" id="BJUV01000011">
    <property type="protein sequence ID" value="GEK83073.1"/>
    <property type="molecule type" value="Genomic_DNA"/>
</dbReference>
<dbReference type="AlphaFoldDB" id="A0A7W3JIC9"/>
<organism evidence="2 4">
    <name type="scientific">Frigoribacterium faeni</name>
    <dbReference type="NCBI Taxonomy" id="145483"/>
    <lineage>
        <taxon>Bacteria</taxon>
        <taxon>Bacillati</taxon>
        <taxon>Actinomycetota</taxon>
        <taxon>Actinomycetes</taxon>
        <taxon>Micrococcales</taxon>
        <taxon>Microbacteriaceae</taxon>
        <taxon>Frigoribacterium</taxon>
    </lineage>
</organism>
<proteinExistence type="predicted"/>
<dbReference type="Proteomes" id="UP000321154">
    <property type="component" value="Unassembled WGS sequence"/>
</dbReference>
<protein>
    <submittedName>
        <fullName evidence="1">Polyketide cyclase</fullName>
    </submittedName>
</protein>
<evidence type="ECO:0000313" key="2">
    <source>
        <dbReference type="EMBL" id="MBA8813410.1"/>
    </source>
</evidence>
<keyword evidence="3" id="KW-1185">Reference proteome</keyword>
<dbReference type="SUPFAM" id="SSF55961">
    <property type="entry name" value="Bet v1-like"/>
    <property type="match status" value="1"/>
</dbReference>
<evidence type="ECO:0000313" key="4">
    <source>
        <dbReference type="Proteomes" id="UP000522688"/>
    </source>
</evidence>
<evidence type="ECO:0000313" key="1">
    <source>
        <dbReference type="EMBL" id="GEK83073.1"/>
    </source>
</evidence>
<comment type="caution">
    <text evidence="2">The sequence shown here is derived from an EMBL/GenBank/DDBJ whole genome shotgun (WGS) entry which is preliminary data.</text>
</comment>
<dbReference type="EMBL" id="JACGWW010000002">
    <property type="protein sequence ID" value="MBA8813410.1"/>
    <property type="molecule type" value="Genomic_DNA"/>
</dbReference>
<reference evidence="1 3" key="1">
    <citation type="submission" date="2019-07" db="EMBL/GenBank/DDBJ databases">
        <title>Whole genome shotgun sequence of Frigoribacterium faeni NBRC 103066.</title>
        <authorList>
            <person name="Hosoyama A."/>
            <person name="Uohara A."/>
            <person name="Ohji S."/>
            <person name="Ichikawa N."/>
        </authorList>
    </citation>
    <scope>NUCLEOTIDE SEQUENCE [LARGE SCALE GENOMIC DNA]</scope>
    <source>
        <strain evidence="1 3">NBRC 103066</strain>
    </source>
</reference>
<dbReference type="Proteomes" id="UP000522688">
    <property type="component" value="Unassembled WGS sequence"/>
</dbReference>
<evidence type="ECO:0000313" key="3">
    <source>
        <dbReference type="Proteomes" id="UP000321154"/>
    </source>
</evidence>
<dbReference type="InterPro" id="IPR019587">
    <property type="entry name" value="Polyketide_cyclase/dehydratase"/>
</dbReference>
<dbReference type="RefSeq" id="WP_146854355.1">
    <property type="nucleotide sequence ID" value="NZ_BAAAHR010000001.1"/>
</dbReference>
<dbReference type="Gene3D" id="3.30.530.20">
    <property type="match status" value="1"/>
</dbReference>
<dbReference type="InterPro" id="IPR023393">
    <property type="entry name" value="START-like_dom_sf"/>
</dbReference>
<accession>A0A7W3JIC9</accession>
<reference evidence="2 4" key="2">
    <citation type="submission" date="2020-07" db="EMBL/GenBank/DDBJ databases">
        <title>Sequencing the genomes of 1000 actinobacteria strains.</title>
        <authorList>
            <person name="Klenk H.-P."/>
        </authorList>
    </citation>
    <scope>NUCLEOTIDE SEQUENCE [LARGE SCALE GENOMIC DNA]</scope>
    <source>
        <strain evidence="2 4">DSM 10309</strain>
    </source>
</reference>
<gene>
    <name evidence="2" type="ORF">FB463_001659</name>
    <name evidence="1" type="ORF">FFA01_13820</name>
</gene>
<name>A0A7W3JIC9_9MICO</name>